<sequence length="495" mass="54266">MRGATLATVLALCSMVESQKIWDIWQTTWNKNKLFSSLAPNPPLDFVAPGAIGDADILVDENTKYQTIVGFGGSLTDSSAQLMSNMKSVNPSNYWSLLNYLFNATEGANAAGLSYLRFPIGACDFSPKQYSYNDVSGDTGMKNVDANAAPSYTFSVLADILAVNPAIKIHVVPWSPPGWMKDSWTMNGGSLRSEMIDVYPTYLFRALQSLRSKGIEVYAVSIQNEPQYSNPTYPTASFTPSTEARIGIQLKSLMKSNGFPNVKLVGYDHNWDGAPGYATQLMQAGGDAFDGVSFHCYGGSVSQQGDFSRQYPNKEIYFTECSGTYGSDWWQDIKWYLDNIFIGSVERNAKAALMWNLALDPQGNPKYPGTSSCGGPGCRGIVTIGWDGTWSVNQEFYAMSHVSKATIPRDIGGPSGQRMKVNVGGSLSWALRVGAFVTGRLNSADWLRYSLVVLNWNDSTGGWNPQPVKATIEFRGMQAAYTFPVGVSTLWWYGE</sequence>
<name>A0A9P6JMW0_9AGAR</name>
<dbReference type="GO" id="GO:0004348">
    <property type="term" value="F:glucosylceramidase activity"/>
    <property type="evidence" value="ECO:0007669"/>
    <property type="project" value="InterPro"/>
</dbReference>
<keyword evidence="4" id="KW-0326">Glycosidase</keyword>
<feature type="signal peptide" evidence="5">
    <location>
        <begin position="1"/>
        <end position="18"/>
    </location>
</feature>
<dbReference type="InterPro" id="IPR001139">
    <property type="entry name" value="Glyco_hydro_30"/>
</dbReference>
<dbReference type="Pfam" id="PF02055">
    <property type="entry name" value="Glyco_hydro_30"/>
    <property type="match status" value="1"/>
</dbReference>
<gene>
    <name evidence="7" type="ORF">CPB83DRAFT_870541</name>
</gene>
<evidence type="ECO:0000313" key="8">
    <source>
        <dbReference type="Proteomes" id="UP000807306"/>
    </source>
</evidence>
<comment type="caution">
    <text evidence="7">The sequence shown here is derived from an EMBL/GenBank/DDBJ whole genome shotgun (WGS) entry which is preliminary data.</text>
</comment>
<dbReference type="Proteomes" id="UP000807306">
    <property type="component" value="Unassembled WGS sequence"/>
</dbReference>
<dbReference type="InterPro" id="IPR013780">
    <property type="entry name" value="Glyco_hydro_b"/>
</dbReference>
<dbReference type="PANTHER" id="PTHR11069">
    <property type="entry name" value="GLUCOSYLCERAMIDASE"/>
    <property type="match status" value="1"/>
</dbReference>
<comment type="similarity">
    <text evidence="1 4">Belongs to the glycosyl hydrolase 30 family.</text>
</comment>
<reference evidence="7" key="1">
    <citation type="submission" date="2020-11" db="EMBL/GenBank/DDBJ databases">
        <authorList>
            <consortium name="DOE Joint Genome Institute"/>
            <person name="Ahrendt S."/>
            <person name="Riley R."/>
            <person name="Andreopoulos W."/>
            <person name="Labutti K."/>
            <person name="Pangilinan J."/>
            <person name="Ruiz-Duenas F.J."/>
            <person name="Barrasa J.M."/>
            <person name="Sanchez-Garcia M."/>
            <person name="Camarero S."/>
            <person name="Miyauchi S."/>
            <person name="Serrano A."/>
            <person name="Linde D."/>
            <person name="Babiker R."/>
            <person name="Drula E."/>
            <person name="Ayuso-Fernandez I."/>
            <person name="Pacheco R."/>
            <person name="Padilla G."/>
            <person name="Ferreira P."/>
            <person name="Barriuso J."/>
            <person name="Kellner H."/>
            <person name="Castanera R."/>
            <person name="Alfaro M."/>
            <person name="Ramirez L."/>
            <person name="Pisabarro A.G."/>
            <person name="Kuo A."/>
            <person name="Tritt A."/>
            <person name="Lipzen A."/>
            <person name="He G."/>
            <person name="Yan M."/>
            <person name="Ng V."/>
            <person name="Cullen D."/>
            <person name="Martin F."/>
            <person name="Rosso M.-N."/>
            <person name="Henrissat B."/>
            <person name="Hibbett D."/>
            <person name="Martinez A.T."/>
            <person name="Grigoriev I.V."/>
        </authorList>
    </citation>
    <scope>NUCLEOTIDE SEQUENCE</scope>
    <source>
        <strain evidence="7">CBS 506.95</strain>
    </source>
</reference>
<evidence type="ECO:0000256" key="3">
    <source>
        <dbReference type="ARBA" id="ARBA00022801"/>
    </source>
</evidence>
<accession>A0A9P6JMW0</accession>
<dbReference type="EMBL" id="MU157874">
    <property type="protein sequence ID" value="KAF9526218.1"/>
    <property type="molecule type" value="Genomic_DNA"/>
</dbReference>
<evidence type="ECO:0000313" key="7">
    <source>
        <dbReference type="EMBL" id="KAF9526218.1"/>
    </source>
</evidence>
<evidence type="ECO:0000256" key="4">
    <source>
        <dbReference type="RuleBase" id="RU361188"/>
    </source>
</evidence>
<dbReference type="GO" id="GO:0016020">
    <property type="term" value="C:membrane"/>
    <property type="evidence" value="ECO:0007669"/>
    <property type="project" value="GOC"/>
</dbReference>
<keyword evidence="3 4" id="KW-0378">Hydrolase</keyword>
<keyword evidence="2 5" id="KW-0732">Signal</keyword>
<feature type="domain" description="Glycosyl hydrolase family 30 TIM-barrel" evidence="6">
    <location>
        <begin position="68"/>
        <end position="368"/>
    </location>
</feature>
<dbReference type="InterPro" id="IPR017853">
    <property type="entry name" value="GH"/>
</dbReference>
<feature type="chain" id="PRO_5040216161" evidence="5">
    <location>
        <begin position="19"/>
        <end position="495"/>
    </location>
</feature>
<dbReference type="AlphaFoldDB" id="A0A9P6JMW0"/>
<proteinExistence type="inferred from homology"/>
<protein>
    <submittedName>
        <fullName evidence="7">Glucan endo-1,6-beta-glucosidase</fullName>
    </submittedName>
</protein>
<dbReference type="GO" id="GO:0006680">
    <property type="term" value="P:glucosylceramide catabolic process"/>
    <property type="evidence" value="ECO:0007669"/>
    <property type="project" value="TreeGrafter"/>
</dbReference>
<organism evidence="7 8">
    <name type="scientific">Crepidotus variabilis</name>
    <dbReference type="NCBI Taxonomy" id="179855"/>
    <lineage>
        <taxon>Eukaryota</taxon>
        <taxon>Fungi</taxon>
        <taxon>Dikarya</taxon>
        <taxon>Basidiomycota</taxon>
        <taxon>Agaricomycotina</taxon>
        <taxon>Agaricomycetes</taxon>
        <taxon>Agaricomycetidae</taxon>
        <taxon>Agaricales</taxon>
        <taxon>Agaricineae</taxon>
        <taxon>Crepidotaceae</taxon>
        <taxon>Crepidotus</taxon>
    </lineage>
</organism>
<evidence type="ECO:0000256" key="1">
    <source>
        <dbReference type="ARBA" id="ARBA00005382"/>
    </source>
</evidence>
<keyword evidence="8" id="KW-1185">Reference proteome</keyword>
<dbReference type="SUPFAM" id="SSF51445">
    <property type="entry name" value="(Trans)glycosidases"/>
    <property type="match status" value="1"/>
</dbReference>
<dbReference type="InterPro" id="IPR033453">
    <property type="entry name" value="Glyco_hydro_30_TIM-barrel"/>
</dbReference>
<dbReference type="Gene3D" id="3.20.20.80">
    <property type="entry name" value="Glycosidases"/>
    <property type="match status" value="1"/>
</dbReference>
<dbReference type="PANTHER" id="PTHR11069:SF23">
    <property type="entry name" value="LYSOSOMAL ACID GLUCOSYLCERAMIDASE"/>
    <property type="match status" value="1"/>
</dbReference>
<evidence type="ECO:0000259" key="6">
    <source>
        <dbReference type="Pfam" id="PF02055"/>
    </source>
</evidence>
<dbReference type="Gene3D" id="2.60.40.1180">
    <property type="entry name" value="Golgi alpha-mannosidase II"/>
    <property type="match status" value="1"/>
</dbReference>
<dbReference type="OrthoDB" id="2160638at2759"/>
<evidence type="ECO:0000256" key="2">
    <source>
        <dbReference type="ARBA" id="ARBA00022729"/>
    </source>
</evidence>
<evidence type="ECO:0000256" key="5">
    <source>
        <dbReference type="SAM" id="SignalP"/>
    </source>
</evidence>